<feature type="chain" id="PRO_5008509975" description="Antifreeze glycopeptide polyprotein" evidence="2">
    <location>
        <begin position="25"/>
        <end position="647"/>
    </location>
</feature>
<evidence type="ECO:0000313" key="3">
    <source>
        <dbReference type="EMBL" id="OBV12197.1"/>
    </source>
</evidence>
<reference evidence="3 4" key="1">
    <citation type="submission" date="2016-06" db="EMBL/GenBank/DDBJ databases">
        <title>Genome sequence of Porphyrobacter dokdonensis DSW-74.</title>
        <authorList>
            <person name="Kim J.F."/>
            <person name="Song J.Y."/>
        </authorList>
    </citation>
    <scope>NUCLEOTIDE SEQUENCE [LARGE SCALE GENOMIC DNA]</scope>
    <source>
        <strain evidence="3 4">DSW-74</strain>
    </source>
</reference>
<dbReference type="PATRIC" id="fig|1300349.4.peg.324"/>
<proteinExistence type="predicted"/>
<evidence type="ECO:0000313" key="4">
    <source>
        <dbReference type="Proteomes" id="UP000092484"/>
    </source>
</evidence>
<keyword evidence="2" id="KW-0732">Signal</keyword>
<evidence type="ECO:0000256" key="2">
    <source>
        <dbReference type="SAM" id="SignalP"/>
    </source>
</evidence>
<organism evidence="3 4">
    <name type="scientific">Erythrobacter dokdonensis DSW-74</name>
    <dbReference type="NCBI Taxonomy" id="1300349"/>
    <lineage>
        <taxon>Bacteria</taxon>
        <taxon>Pseudomonadati</taxon>
        <taxon>Pseudomonadota</taxon>
        <taxon>Alphaproteobacteria</taxon>
        <taxon>Sphingomonadales</taxon>
        <taxon>Erythrobacteraceae</taxon>
        <taxon>Erythrobacter/Porphyrobacter group</taxon>
        <taxon>Erythrobacter</taxon>
    </lineage>
</organism>
<dbReference type="RefSeq" id="WP_232305213.1">
    <property type="nucleotide sequence ID" value="NZ_LZYB01000001.1"/>
</dbReference>
<feature type="signal peptide" evidence="2">
    <location>
        <begin position="1"/>
        <end position="24"/>
    </location>
</feature>
<dbReference type="EMBL" id="LZYB01000001">
    <property type="protein sequence ID" value="OBV12197.1"/>
    <property type="molecule type" value="Genomic_DNA"/>
</dbReference>
<dbReference type="AlphaFoldDB" id="A0A1A7BL38"/>
<gene>
    <name evidence="3" type="ORF">I603_0328</name>
</gene>
<evidence type="ECO:0000256" key="1">
    <source>
        <dbReference type="SAM" id="MobiDB-lite"/>
    </source>
</evidence>
<feature type="region of interest" description="Disordered" evidence="1">
    <location>
        <begin position="40"/>
        <end position="102"/>
    </location>
</feature>
<protein>
    <recommendedName>
        <fullName evidence="5">Antifreeze glycopeptide polyprotein</fullName>
    </recommendedName>
</protein>
<dbReference type="STRING" id="1300349.I603_0328"/>
<dbReference type="Proteomes" id="UP000092484">
    <property type="component" value="Unassembled WGS sequence"/>
</dbReference>
<sequence length="647" mass="66795">MNRARSRLTLAASVAALAFAGALAGAGLADLAVAQGKPESILPPGFDDPAPAPTATPRPAPAPTAAPPPIARPAPGAPVPGPVVPGQPQAGMQPNVPVEAPSLPSITRDELARLPSLEELEELSTEELDALLGLKPKFDIPPGARRALTRVGVLASDEGGLPPRALAKQPPALVRAALAGNKGPMVSRWGHILLRRALASRMAAPEGMAPIEFAALRVALLNRLGEFAVSRAMVQDIDTVDWSPELTEQALAAYLGVGDVTGGCPAVRLQGSAREDGQWQLMQAICNAYAGEGALAAAQLDRALFRGIAPRIDVLLARRFAGAAGRGQRAVEIEWDGIDELTPWRFGLATALGEPVPEDLLSSARDAAGGAYYARSGALLPMLPAVQRAGFAGPAAREGILSSQALIDLYSAVYADPAASGDVATTAATLREAYLAADPAARISAMQRLWGPDNPLGGGDGYGARVLTAYAAARIPADAAHADAAGALIGSMLAAGLDRDALAWRSVVEVGSLGWALIVLSDRNASAVGREPIDGFLDEDDSRSARKSAFLVAGLAGLGKLSAGDRTALSERLGIDLARQTRWSRAISRAAEVDNPALVALLAGLGMQGTSWQAMTPLHLYHITAALRRVGLEAEARMIAAEAVARG</sequence>
<comment type="caution">
    <text evidence="3">The sequence shown here is derived from an EMBL/GenBank/DDBJ whole genome shotgun (WGS) entry which is preliminary data.</text>
</comment>
<name>A0A1A7BL38_9SPHN</name>
<evidence type="ECO:0008006" key="5">
    <source>
        <dbReference type="Google" id="ProtNLM"/>
    </source>
</evidence>
<keyword evidence="4" id="KW-1185">Reference proteome</keyword>
<feature type="compositionally biased region" description="Pro residues" evidence="1">
    <location>
        <begin position="50"/>
        <end position="85"/>
    </location>
</feature>
<accession>A0A1A7BL38</accession>